<dbReference type="eggNOG" id="ENOG502T494">
    <property type="taxonomic scope" value="Eukaryota"/>
</dbReference>
<gene>
    <name evidence="2" type="ORF">CSUB01_04723</name>
</gene>
<dbReference type="HOGENOM" id="CLU_305021_0_0_1"/>
<keyword evidence="3" id="KW-1185">Reference proteome</keyword>
<protein>
    <submittedName>
        <fullName evidence="2">Uncharacterized protein</fullName>
    </submittedName>
</protein>
<feature type="region of interest" description="Disordered" evidence="1">
    <location>
        <begin position="181"/>
        <end position="204"/>
    </location>
</feature>
<dbReference type="STRING" id="1173701.A0A066XBA7"/>
<sequence length="973" mass="110007">MVLHNDNSEEANALETVDDRTIDTLVLAQATFRSKSTKQIVDATATRPLGSEGPALPVTVLVRLASAIATVRGFQDGAWPSVSGIRTLSAGPFRERRRVADTDSESDFLVEIPAPGPKAATPFKGHNKKWNKRTLEAEARCATYSAMVPREARFDRVEWTPTPKEFRASLSILRDDEYTLSRSRRSEQRGSHMEYRAPPRPGRCRRNHGACHHGVIVENGPNFATQNQAMGRLWRLGQKSKVFWYILQTQSTIDPWIETRNLKAYVSQIEAEAALDNRIQGAVRTICAYELLRIYIGAAYNYYPRLFIGWSNFTDTMIQKEGKFFSKLAQWVMLHPEDAKYVNGSTIDEIAARWDESVEFTKDTILLPLSNAAVLRNRTGSAPSVADIQEPHGGLREDTEAHSIIVLPSPDIRIRLDSCCSIQEYIAKLVRRDPITLPRTSIYYVDSFFYSQVRPGQFLVADRDQSASGDEGLRSHLQGDSRCYPWSIRQCHPQLLGEVEGGGQSDHFYASWLVRIRGRDEFFLTIASFKGQYLSYISKGTNTATRDNLNENDLISFQEYGPFGLDDFNQIKAFAEIVVALAMHHIRSPTGLAMIEFYIRASQLWTNNILSGAMRLELGGDRVQLQNGEAECRLFGVPYGMQESRAAVFQPLTKPPCACLLKISPSPCICVGKGRILWVTVVLLWGKERNDTWVSLRPRHPLIRYAISHPLKIAWRLKYPIDCLKKGHRGLFYTVMPLIAIHLEGQLAVFHTWKGTQGLDMHPDLGPKHPSNGRWTASITQTKTAPKLETTDTSGPDRLGQALDSMITLTMDLKYTTKTRRAMELMTLELFYDKPKYSGLWLNDGDSGPRLLIASEEYLAAVMTEADIPYFGFWRQHIRLQRILYIVGRMVRSECLDILPERTKWNTTTYQIFPASENPRNDGLDFIKIFPVERFCRFNFAPAGMPVNLCPQVAAFKSAAALIHYLHILSEGP</sequence>
<comment type="caution">
    <text evidence="2">The sequence shown here is derived from an EMBL/GenBank/DDBJ whole genome shotgun (WGS) entry which is preliminary data.</text>
</comment>
<evidence type="ECO:0000313" key="3">
    <source>
        <dbReference type="Proteomes" id="UP000027238"/>
    </source>
</evidence>
<accession>A0A066XBA7</accession>
<dbReference type="EMBL" id="JMSE01000964">
    <property type="protein sequence ID" value="KDN66182.1"/>
    <property type="molecule type" value="Genomic_DNA"/>
</dbReference>
<dbReference type="Proteomes" id="UP000027238">
    <property type="component" value="Unassembled WGS sequence"/>
</dbReference>
<dbReference type="Gene3D" id="3.40.50.300">
    <property type="entry name" value="P-loop containing nucleotide triphosphate hydrolases"/>
    <property type="match status" value="1"/>
</dbReference>
<organism evidence="2 3">
    <name type="scientific">Colletotrichum sublineola</name>
    <name type="common">Sorghum anthracnose fungus</name>
    <dbReference type="NCBI Taxonomy" id="1173701"/>
    <lineage>
        <taxon>Eukaryota</taxon>
        <taxon>Fungi</taxon>
        <taxon>Dikarya</taxon>
        <taxon>Ascomycota</taxon>
        <taxon>Pezizomycotina</taxon>
        <taxon>Sordariomycetes</taxon>
        <taxon>Hypocreomycetidae</taxon>
        <taxon>Glomerellales</taxon>
        <taxon>Glomerellaceae</taxon>
        <taxon>Colletotrichum</taxon>
        <taxon>Colletotrichum graminicola species complex</taxon>
    </lineage>
</organism>
<dbReference type="SUPFAM" id="SSF52540">
    <property type="entry name" value="P-loop containing nucleoside triphosphate hydrolases"/>
    <property type="match status" value="1"/>
</dbReference>
<reference evidence="3" key="1">
    <citation type="journal article" date="2014" name="Genome Announc.">
        <title>Draft genome sequence of Colletotrichum sublineola, a destructive pathogen of cultivated sorghum.</title>
        <authorList>
            <person name="Baroncelli R."/>
            <person name="Sanz-Martin J.M."/>
            <person name="Rech G.E."/>
            <person name="Sukno S.A."/>
            <person name="Thon M.R."/>
        </authorList>
    </citation>
    <scope>NUCLEOTIDE SEQUENCE [LARGE SCALE GENOMIC DNA]</scope>
    <source>
        <strain evidence="3">TX430BB</strain>
    </source>
</reference>
<dbReference type="OrthoDB" id="5244662at2759"/>
<dbReference type="AlphaFoldDB" id="A0A066XBA7"/>
<evidence type="ECO:0000256" key="1">
    <source>
        <dbReference type="SAM" id="MobiDB-lite"/>
    </source>
</evidence>
<proteinExistence type="predicted"/>
<feature type="compositionally biased region" description="Basic and acidic residues" evidence="1">
    <location>
        <begin position="181"/>
        <end position="197"/>
    </location>
</feature>
<dbReference type="InterPro" id="IPR027417">
    <property type="entry name" value="P-loop_NTPase"/>
</dbReference>
<name>A0A066XBA7_COLSU</name>
<evidence type="ECO:0000313" key="2">
    <source>
        <dbReference type="EMBL" id="KDN66182.1"/>
    </source>
</evidence>